<protein>
    <submittedName>
        <fullName evidence="2">Uncharacterized protein</fullName>
    </submittedName>
</protein>
<dbReference type="AlphaFoldDB" id="A0A0F9G7R5"/>
<comment type="caution">
    <text evidence="2">The sequence shown here is derived from an EMBL/GenBank/DDBJ whole genome shotgun (WGS) entry which is preliminary data.</text>
</comment>
<evidence type="ECO:0000256" key="1">
    <source>
        <dbReference type="SAM" id="MobiDB-lite"/>
    </source>
</evidence>
<feature type="compositionally biased region" description="Basic and acidic residues" evidence="1">
    <location>
        <begin position="65"/>
        <end position="133"/>
    </location>
</feature>
<feature type="region of interest" description="Disordered" evidence="1">
    <location>
        <begin position="1"/>
        <end position="36"/>
    </location>
</feature>
<sequence>MVLDGTENQKDTSQSGDTSKGEQGTSEKTPETLTKEQVQEITHKAVSDALSKAGRDVKALEQRAEALRTSEEKHTQVVQARRERELENVRDDTGALKDTRAKHKLEDTNAELAKTKSELDAEREKGKQRDEVVAKTTQEQNAREIATRLNVNEKTLLTLSKHTDGSKEAVEAMAQALPKMGEMKKPVTPDSGKTIGGEQAPDSSGGKMRAGFDAKYPPK</sequence>
<dbReference type="EMBL" id="LAZR01027499">
    <property type="protein sequence ID" value="KKL65545.1"/>
    <property type="molecule type" value="Genomic_DNA"/>
</dbReference>
<evidence type="ECO:0000313" key="2">
    <source>
        <dbReference type="EMBL" id="KKL65545.1"/>
    </source>
</evidence>
<reference evidence="2" key="1">
    <citation type="journal article" date="2015" name="Nature">
        <title>Complex archaea that bridge the gap between prokaryotes and eukaryotes.</title>
        <authorList>
            <person name="Spang A."/>
            <person name="Saw J.H."/>
            <person name="Jorgensen S.L."/>
            <person name="Zaremba-Niedzwiedzka K."/>
            <person name="Martijn J."/>
            <person name="Lind A.E."/>
            <person name="van Eijk R."/>
            <person name="Schleper C."/>
            <person name="Guy L."/>
            <person name="Ettema T.J."/>
        </authorList>
    </citation>
    <scope>NUCLEOTIDE SEQUENCE</scope>
</reference>
<name>A0A0F9G7R5_9ZZZZ</name>
<proteinExistence type="predicted"/>
<feature type="compositionally biased region" description="Polar residues" evidence="1">
    <location>
        <begin position="11"/>
        <end position="27"/>
    </location>
</feature>
<feature type="region of interest" description="Disordered" evidence="1">
    <location>
        <begin position="176"/>
        <end position="219"/>
    </location>
</feature>
<organism evidence="2">
    <name type="scientific">marine sediment metagenome</name>
    <dbReference type="NCBI Taxonomy" id="412755"/>
    <lineage>
        <taxon>unclassified sequences</taxon>
        <taxon>metagenomes</taxon>
        <taxon>ecological metagenomes</taxon>
    </lineage>
</organism>
<feature type="region of interest" description="Disordered" evidence="1">
    <location>
        <begin position="65"/>
        <end position="140"/>
    </location>
</feature>
<accession>A0A0F9G7R5</accession>
<gene>
    <name evidence="2" type="ORF">LCGC14_2153910</name>
</gene>